<evidence type="ECO:0000313" key="7">
    <source>
        <dbReference type="EMBL" id="KGN30297.1"/>
    </source>
</evidence>
<keyword evidence="1" id="KW-0805">Transcription regulation</keyword>
<reference evidence="7 8" key="1">
    <citation type="submission" date="2013-08" db="EMBL/GenBank/DDBJ databases">
        <title>The genome sequence of Knoellia sinensis.</title>
        <authorList>
            <person name="Zhu W."/>
            <person name="Wang G."/>
        </authorList>
    </citation>
    <scope>NUCLEOTIDE SEQUENCE [LARGE SCALE GENOMIC DNA]</scope>
    <source>
        <strain evidence="7 8">KCTC 19936</strain>
    </source>
</reference>
<keyword evidence="8" id="KW-1185">Reference proteome</keyword>
<evidence type="ECO:0000256" key="3">
    <source>
        <dbReference type="ARBA" id="ARBA00023163"/>
    </source>
</evidence>
<dbReference type="Gene3D" id="3.40.50.2300">
    <property type="match status" value="1"/>
</dbReference>
<evidence type="ECO:0000313" key="8">
    <source>
        <dbReference type="Proteomes" id="UP000030002"/>
    </source>
</evidence>
<feature type="region of interest" description="Disordered" evidence="5">
    <location>
        <begin position="149"/>
        <end position="170"/>
    </location>
</feature>
<dbReference type="STRING" id="1385520.N802_09315"/>
<proteinExistence type="predicted"/>
<dbReference type="GO" id="GO:0000160">
    <property type="term" value="P:phosphorelay signal transduction system"/>
    <property type="evidence" value="ECO:0007669"/>
    <property type="project" value="InterPro"/>
</dbReference>
<sequence>MRIMLVDDHPLIREALARLLSIERDLDVVGATGDAEEAVRMAGELRPDVVVMDVDLHGADLKGVDGISATRALLAEHPAVKVVMLSASCSPSLIRDSAEAGAWGYLLKGDPADQIPEGIRAAARGEHPMGVEVARLCRTMGEAGGTGPDALGVEAPSLWPRATPFQRQTS</sequence>
<keyword evidence="2" id="KW-0238">DNA-binding</keyword>
<dbReference type="PANTHER" id="PTHR43214:SF41">
    <property type="entry name" value="NITRATE_NITRITE RESPONSE REGULATOR PROTEIN NARP"/>
    <property type="match status" value="1"/>
</dbReference>
<evidence type="ECO:0000256" key="2">
    <source>
        <dbReference type="ARBA" id="ARBA00023125"/>
    </source>
</evidence>
<protein>
    <submittedName>
        <fullName evidence="7">LuxR family transcriptional regulator</fullName>
    </submittedName>
</protein>
<dbReference type="EMBL" id="AVPJ01000020">
    <property type="protein sequence ID" value="KGN30297.1"/>
    <property type="molecule type" value="Genomic_DNA"/>
</dbReference>
<dbReference type="PROSITE" id="PS50110">
    <property type="entry name" value="RESPONSE_REGULATORY"/>
    <property type="match status" value="1"/>
</dbReference>
<dbReference type="PANTHER" id="PTHR43214">
    <property type="entry name" value="TWO-COMPONENT RESPONSE REGULATOR"/>
    <property type="match status" value="1"/>
</dbReference>
<gene>
    <name evidence="7" type="ORF">N802_09315</name>
</gene>
<dbReference type="InterPro" id="IPR011006">
    <property type="entry name" value="CheY-like_superfamily"/>
</dbReference>
<dbReference type="SMART" id="SM00448">
    <property type="entry name" value="REC"/>
    <property type="match status" value="1"/>
</dbReference>
<dbReference type="AlphaFoldDB" id="A0A0A0J2B9"/>
<dbReference type="Proteomes" id="UP000030002">
    <property type="component" value="Unassembled WGS sequence"/>
</dbReference>
<name>A0A0A0J2B9_9MICO</name>
<keyword evidence="4" id="KW-0597">Phosphoprotein</keyword>
<dbReference type="eggNOG" id="COG2197">
    <property type="taxonomic scope" value="Bacteria"/>
</dbReference>
<dbReference type="GO" id="GO:0003677">
    <property type="term" value="F:DNA binding"/>
    <property type="evidence" value="ECO:0007669"/>
    <property type="project" value="UniProtKB-KW"/>
</dbReference>
<evidence type="ECO:0000259" key="6">
    <source>
        <dbReference type="PROSITE" id="PS50110"/>
    </source>
</evidence>
<keyword evidence="3" id="KW-0804">Transcription</keyword>
<evidence type="ECO:0000256" key="1">
    <source>
        <dbReference type="ARBA" id="ARBA00023015"/>
    </source>
</evidence>
<dbReference type="SUPFAM" id="SSF52172">
    <property type="entry name" value="CheY-like"/>
    <property type="match status" value="1"/>
</dbReference>
<dbReference type="CDD" id="cd17535">
    <property type="entry name" value="REC_NarL-like"/>
    <property type="match status" value="1"/>
</dbReference>
<dbReference type="Pfam" id="PF00072">
    <property type="entry name" value="Response_reg"/>
    <property type="match status" value="1"/>
</dbReference>
<feature type="modified residue" description="4-aspartylphosphate" evidence="4">
    <location>
        <position position="53"/>
    </location>
</feature>
<comment type="caution">
    <text evidence="7">The sequence shown here is derived from an EMBL/GenBank/DDBJ whole genome shotgun (WGS) entry which is preliminary data.</text>
</comment>
<dbReference type="InterPro" id="IPR058245">
    <property type="entry name" value="NreC/VraR/RcsB-like_REC"/>
</dbReference>
<accession>A0A0A0J2B9</accession>
<dbReference type="InterPro" id="IPR039420">
    <property type="entry name" value="WalR-like"/>
</dbReference>
<evidence type="ECO:0000256" key="4">
    <source>
        <dbReference type="PROSITE-ProRule" id="PRU00169"/>
    </source>
</evidence>
<evidence type="ECO:0000256" key="5">
    <source>
        <dbReference type="SAM" id="MobiDB-lite"/>
    </source>
</evidence>
<feature type="domain" description="Response regulatory" evidence="6">
    <location>
        <begin position="2"/>
        <end position="123"/>
    </location>
</feature>
<organism evidence="7 8">
    <name type="scientific">Knoellia sinensis KCTC 19936</name>
    <dbReference type="NCBI Taxonomy" id="1385520"/>
    <lineage>
        <taxon>Bacteria</taxon>
        <taxon>Bacillati</taxon>
        <taxon>Actinomycetota</taxon>
        <taxon>Actinomycetes</taxon>
        <taxon>Micrococcales</taxon>
        <taxon>Intrasporangiaceae</taxon>
        <taxon>Knoellia</taxon>
    </lineage>
</organism>
<dbReference type="InterPro" id="IPR001789">
    <property type="entry name" value="Sig_transdc_resp-reg_receiver"/>
</dbReference>